<keyword evidence="2" id="KW-1185">Reference proteome</keyword>
<dbReference type="InterPro" id="IPR029058">
    <property type="entry name" value="AB_hydrolase_fold"/>
</dbReference>
<proteinExistence type="predicted"/>
<dbReference type="eggNOG" id="ENOG502ZYD7">
    <property type="taxonomic scope" value="Bacteria"/>
</dbReference>
<dbReference type="HOGENOM" id="CLU_965190_0_0_5"/>
<dbReference type="AlphaFoldDB" id="B9JT94"/>
<evidence type="ECO:0008006" key="3">
    <source>
        <dbReference type="Google" id="ProtNLM"/>
    </source>
</evidence>
<dbReference type="Gene3D" id="3.40.50.1820">
    <property type="entry name" value="alpha/beta hydrolase"/>
    <property type="match status" value="1"/>
</dbReference>
<dbReference type="Proteomes" id="UP000001596">
    <property type="component" value="Chromosome 1"/>
</dbReference>
<dbReference type="KEGG" id="avi:Avi_1133"/>
<reference evidence="1 2" key="1">
    <citation type="journal article" date="2009" name="J. Bacteriol.">
        <title>Genome sequences of three Agrobacterium biovars help elucidate the evolution of multichromosome genomes in bacteria.</title>
        <authorList>
            <person name="Slater S.C."/>
            <person name="Goldman B.S."/>
            <person name="Goodner B."/>
            <person name="Setubal J.C."/>
            <person name="Farrand S.K."/>
            <person name="Nester E.W."/>
            <person name="Burr T.J."/>
            <person name="Banta L."/>
            <person name="Dickerman A.W."/>
            <person name="Paulsen I."/>
            <person name="Otten L."/>
            <person name="Suen G."/>
            <person name="Welch R."/>
            <person name="Almeida N.F."/>
            <person name="Arnold F."/>
            <person name="Burton O.T."/>
            <person name="Du Z."/>
            <person name="Ewing A."/>
            <person name="Godsy E."/>
            <person name="Heisel S."/>
            <person name="Houmiel K.L."/>
            <person name="Jhaveri J."/>
            <person name="Lu J."/>
            <person name="Miller N.M."/>
            <person name="Norton S."/>
            <person name="Chen Q."/>
            <person name="Phoolcharoen W."/>
            <person name="Ohlin V."/>
            <person name="Ondrusek D."/>
            <person name="Pride N."/>
            <person name="Stricklin S.L."/>
            <person name="Sun J."/>
            <person name="Wheeler C."/>
            <person name="Wilson L."/>
            <person name="Zhu H."/>
            <person name="Wood D.W."/>
        </authorList>
    </citation>
    <scope>NUCLEOTIDE SEQUENCE [LARGE SCALE GENOMIC DNA]</scope>
    <source>
        <strain evidence="2">S4 / ATCC BAA-846</strain>
    </source>
</reference>
<protein>
    <recommendedName>
        <fullName evidence="3">Alpha/beta hydrolase</fullName>
    </recommendedName>
</protein>
<gene>
    <name evidence="1" type="ordered locus">Avi_1133</name>
</gene>
<accession>B9JT94</accession>
<dbReference type="SUPFAM" id="SSF53474">
    <property type="entry name" value="alpha/beta-Hydrolases"/>
    <property type="match status" value="1"/>
</dbReference>
<dbReference type="EMBL" id="CP000633">
    <property type="protein sequence ID" value="ACM35807.1"/>
    <property type="molecule type" value="Genomic_DNA"/>
</dbReference>
<evidence type="ECO:0000313" key="2">
    <source>
        <dbReference type="Proteomes" id="UP000001596"/>
    </source>
</evidence>
<sequence>MWAVNVDFQDSVGHGISFKYSPTSLSALTLDELRHLISELNMFSEQLGCVVFEGDGSSKTDLVIFGGNLERFSMLSVARSLGSRVFYFQDTVSWWYGGSNLLPDIDGIASFLRRYIGRQFIGSRPCLVFGQSSGGYAALALGAMCPHYDVLACSPQTFADAELKRRLQISPSLAVQHTPDYLLDIEDLYRVSTRTGMAAAIFSASEFTNPYYNHFWMDHLHMAKIAHVASIDVFLAASSNHSIVFQRARLFSEFLKELLEAGGKKARVKQEIVQRLVHAIQPSDAPDE</sequence>
<organism evidence="1 2">
    <name type="scientific">Allorhizobium ampelinum (strain ATCC BAA-846 / DSM 112012 / S4)</name>
    <name type="common">Agrobacterium vitis (strain S4)</name>
    <dbReference type="NCBI Taxonomy" id="311402"/>
    <lineage>
        <taxon>Bacteria</taxon>
        <taxon>Pseudomonadati</taxon>
        <taxon>Pseudomonadota</taxon>
        <taxon>Alphaproteobacteria</taxon>
        <taxon>Hyphomicrobiales</taxon>
        <taxon>Rhizobiaceae</taxon>
        <taxon>Rhizobium/Agrobacterium group</taxon>
        <taxon>Allorhizobium</taxon>
        <taxon>Allorhizobium ampelinum</taxon>
    </lineage>
</organism>
<evidence type="ECO:0000313" key="1">
    <source>
        <dbReference type="EMBL" id="ACM35807.1"/>
    </source>
</evidence>
<name>B9JT94_ALLAM</name>